<sequence>MSDIAFLAQPRVRDGISIVPLWSVDSVWAIGKDCPFKGSLVTPDVLVDVPIYTTAPPSGLFTNMMAWFGARAVKPGRVVTCDTIAIIARLASARGGAALVPQAMVSAFGDELGLRIPDADPPLPPLNICAMWWDDAGGIECAYMANLARQLGAALSGGRLGAPIAAET</sequence>
<gene>
    <name evidence="2" type="ORF">FXB40_33985</name>
</gene>
<keyword evidence="3" id="KW-1185">Reference proteome</keyword>
<dbReference type="Pfam" id="PF03466">
    <property type="entry name" value="LysR_substrate"/>
    <property type="match status" value="1"/>
</dbReference>
<accession>A0A5D3KG60</accession>
<organism evidence="2 3">
    <name type="scientific">Bradyrhizobium rifense</name>
    <dbReference type="NCBI Taxonomy" id="515499"/>
    <lineage>
        <taxon>Bacteria</taxon>
        <taxon>Pseudomonadati</taxon>
        <taxon>Pseudomonadota</taxon>
        <taxon>Alphaproteobacteria</taxon>
        <taxon>Hyphomicrobiales</taxon>
        <taxon>Nitrobacteraceae</taxon>
        <taxon>Bradyrhizobium</taxon>
    </lineage>
</organism>
<evidence type="ECO:0000313" key="3">
    <source>
        <dbReference type="Proteomes" id="UP000324758"/>
    </source>
</evidence>
<comment type="caution">
    <text evidence="2">The sequence shown here is derived from an EMBL/GenBank/DDBJ whole genome shotgun (WGS) entry which is preliminary data.</text>
</comment>
<dbReference type="EMBL" id="VSSS01000057">
    <property type="protein sequence ID" value="TYL89949.1"/>
    <property type="molecule type" value="Genomic_DNA"/>
</dbReference>
<evidence type="ECO:0000313" key="2">
    <source>
        <dbReference type="EMBL" id="TYL89949.1"/>
    </source>
</evidence>
<dbReference type="SUPFAM" id="SSF53850">
    <property type="entry name" value="Periplasmic binding protein-like II"/>
    <property type="match status" value="1"/>
</dbReference>
<dbReference type="Gene3D" id="3.40.190.290">
    <property type="match status" value="1"/>
</dbReference>
<proteinExistence type="predicted"/>
<dbReference type="InterPro" id="IPR005119">
    <property type="entry name" value="LysR_subst-bd"/>
</dbReference>
<reference evidence="2 3" key="1">
    <citation type="submission" date="2019-08" db="EMBL/GenBank/DDBJ databases">
        <title>Bradyrhizobium hipponensis sp. nov., a rhizobium isolated from a Lupinus angustifolius root nodule in Tunisia.</title>
        <authorList>
            <person name="Off K."/>
            <person name="Rejili M."/>
            <person name="Mars M."/>
            <person name="Brachmann A."/>
            <person name="Marin M."/>
        </authorList>
    </citation>
    <scope>NUCLEOTIDE SEQUENCE [LARGE SCALE GENOMIC DNA]</scope>
    <source>
        <strain evidence="2 3">CTAW71</strain>
    </source>
</reference>
<dbReference type="CDD" id="cd05466">
    <property type="entry name" value="PBP2_LTTR_substrate"/>
    <property type="match status" value="1"/>
</dbReference>
<dbReference type="OrthoDB" id="9791253at2"/>
<dbReference type="AlphaFoldDB" id="A0A5D3KG60"/>
<protein>
    <recommendedName>
        <fullName evidence="1">LysR substrate-binding domain-containing protein</fullName>
    </recommendedName>
</protein>
<feature type="domain" description="LysR substrate-binding" evidence="1">
    <location>
        <begin position="3"/>
        <end position="132"/>
    </location>
</feature>
<dbReference type="RefSeq" id="WP_148776642.1">
    <property type="nucleotide sequence ID" value="NZ_VSSS01000057.1"/>
</dbReference>
<name>A0A5D3KG60_9BRAD</name>
<dbReference type="Proteomes" id="UP000324758">
    <property type="component" value="Unassembled WGS sequence"/>
</dbReference>
<evidence type="ECO:0000259" key="1">
    <source>
        <dbReference type="Pfam" id="PF03466"/>
    </source>
</evidence>